<evidence type="ECO:0000313" key="2">
    <source>
        <dbReference type="EMBL" id="RMZ72833.1"/>
    </source>
</evidence>
<dbReference type="SUPFAM" id="SSF50978">
    <property type="entry name" value="WD40 repeat-like"/>
    <property type="match status" value="1"/>
</dbReference>
<dbReference type="AlphaFoldDB" id="A0A3M7ME89"/>
<sequence>MYSYGDGQSSPTLCPWRCNLTALSQRCNIYLIASNTVIHVYRPSFPSQSVSKPELVIHPPSMGRSAPGVFQANPLSINRILVDYLGNEEILLLVRDDGDVIGYRIEEIHRALERRTNQDEPTSEDNIPVFLHRNVGGSAWGLAIHREARIIAISANTHCVTVIAYALDGDPARKAENVFTLYGVGNMPAICFTVDSGNFLLSAGIKGEATLWDLRVRNWASEFKVGYCKNAVNLKPPKDIEGACGCRPGFNNNNHAIWGVMALDTRSAYEFTEAKEEQELILPAQSVVLDVTDQKYQFVREEDAYICPGSGYENVTEYVADHMASLMSPGAGDTYFVEFLALNVNTNTEMTDSPPEHPTQYYPHIVLSTTEVPLQPYCEANLKITNQLSKPFLIISKEAIFLVQYPEPRDTPKDKESFRNYVVAMRRPLQLGKWTAVLHPMDRLCYFEQIPELGVFLVGSPLGRVGVFTLYWTKDKDNPQPRYGFRLEHMLPYRHDGDGKVARYMGISKLIGLAVGPVQGMFDQPANSESEHGEEEQAPQPRRWRVLLHYTDSTVLSFELSKRRESNSPGLDEIIV</sequence>
<evidence type="ECO:0000256" key="1">
    <source>
        <dbReference type="SAM" id="MobiDB-lite"/>
    </source>
</evidence>
<dbReference type="EMBL" id="KE747834">
    <property type="protein sequence ID" value="RMZ72833.1"/>
    <property type="molecule type" value="Genomic_DNA"/>
</dbReference>
<organism evidence="2 3">
    <name type="scientific">Pyrenophora seminiperda CCB06</name>
    <dbReference type="NCBI Taxonomy" id="1302712"/>
    <lineage>
        <taxon>Eukaryota</taxon>
        <taxon>Fungi</taxon>
        <taxon>Dikarya</taxon>
        <taxon>Ascomycota</taxon>
        <taxon>Pezizomycotina</taxon>
        <taxon>Dothideomycetes</taxon>
        <taxon>Pleosporomycetidae</taxon>
        <taxon>Pleosporales</taxon>
        <taxon>Pleosporineae</taxon>
        <taxon>Pleosporaceae</taxon>
        <taxon>Pyrenophora</taxon>
    </lineage>
</organism>
<dbReference type="OrthoDB" id="5591786at2759"/>
<accession>A0A3M7ME89</accession>
<dbReference type="Proteomes" id="UP000265663">
    <property type="component" value="Unassembled WGS sequence"/>
</dbReference>
<protein>
    <submittedName>
        <fullName evidence="2">Ribonucleotide reductase transcriptional regulator crt10</fullName>
    </submittedName>
</protein>
<reference evidence="2 3" key="1">
    <citation type="journal article" date="2014" name="PLoS ONE">
        <title>De novo Genome Assembly of the Fungal Plant Pathogen Pyrenophora semeniperda.</title>
        <authorList>
            <person name="Soliai M.M."/>
            <person name="Meyer S.E."/>
            <person name="Udall J.A."/>
            <person name="Elzinga D.E."/>
            <person name="Hermansen R.A."/>
            <person name="Bodily P.M."/>
            <person name="Hart A.A."/>
            <person name="Coleman C.E."/>
        </authorList>
    </citation>
    <scope>NUCLEOTIDE SEQUENCE [LARGE SCALE GENOMIC DNA]</scope>
    <source>
        <strain evidence="2 3">CCB06</strain>
        <tissue evidence="2">Mycelium</tissue>
    </source>
</reference>
<gene>
    <name evidence="2" type="ORF">GMOD_00009883</name>
</gene>
<dbReference type="InterPro" id="IPR036322">
    <property type="entry name" value="WD40_repeat_dom_sf"/>
</dbReference>
<keyword evidence="3" id="KW-1185">Reference proteome</keyword>
<feature type="region of interest" description="Disordered" evidence="1">
    <location>
        <begin position="522"/>
        <end position="543"/>
    </location>
</feature>
<proteinExistence type="predicted"/>
<evidence type="ECO:0000313" key="3">
    <source>
        <dbReference type="Proteomes" id="UP000265663"/>
    </source>
</evidence>
<name>A0A3M7ME89_9PLEO</name>